<reference evidence="1" key="1">
    <citation type="submission" date="2021-02" db="EMBL/GenBank/DDBJ databases">
        <authorList>
            <person name="Nowell W R."/>
        </authorList>
    </citation>
    <scope>NUCLEOTIDE SEQUENCE</scope>
    <source>
        <strain evidence="1">Ploen Becks lab</strain>
    </source>
</reference>
<evidence type="ECO:0000313" key="1">
    <source>
        <dbReference type="EMBL" id="CAF1146326.1"/>
    </source>
</evidence>
<evidence type="ECO:0000313" key="2">
    <source>
        <dbReference type="Proteomes" id="UP000663879"/>
    </source>
</evidence>
<comment type="caution">
    <text evidence="1">The sequence shown here is derived from an EMBL/GenBank/DDBJ whole genome shotgun (WGS) entry which is preliminary data.</text>
</comment>
<dbReference type="Proteomes" id="UP000663879">
    <property type="component" value="Unassembled WGS sequence"/>
</dbReference>
<protein>
    <submittedName>
        <fullName evidence="1">Uncharacterized protein</fullName>
    </submittedName>
</protein>
<gene>
    <name evidence="1" type="ORF">OXX778_LOCUS23111</name>
</gene>
<sequence>MVEVAKVVEMVEVGKVVEVANVVEIIELGKVVEMVEVIEPIVAAVMNGVESVVESDDFVTKLSQLLV</sequence>
<name>A0A814SI56_9BILA</name>
<dbReference type="EMBL" id="CAJNOC010011190">
    <property type="protein sequence ID" value="CAF1146326.1"/>
    <property type="molecule type" value="Genomic_DNA"/>
</dbReference>
<dbReference type="AlphaFoldDB" id="A0A814SI56"/>
<organism evidence="1 2">
    <name type="scientific">Brachionus calyciflorus</name>
    <dbReference type="NCBI Taxonomy" id="104777"/>
    <lineage>
        <taxon>Eukaryota</taxon>
        <taxon>Metazoa</taxon>
        <taxon>Spiralia</taxon>
        <taxon>Gnathifera</taxon>
        <taxon>Rotifera</taxon>
        <taxon>Eurotatoria</taxon>
        <taxon>Monogononta</taxon>
        <taxon>Pseudotrocha</taxon>
        <taxon>Ploima</taxon>
        <taxon>Brachionidae</taxon>
        <taxon>Brachionus</taxon>
    </lineage>
</organism>
<proteinExistence type="predicted"/>
<keyword evidence="2" id="KW-1185">Reference proteome</keyword>
<accession>A0A814SI56</accession>